<evidence type="ECO:0000256" key="6">
    <source>
        <dbReference type="SAM" id="Phobius"/>
    </source>
</evidence>
<dbReference type="RefSeq" id="WP_165134849.1">
    <property type="nucleotide sequence ID" value="NZ_CP049253.1"/>
</dbReference>
<gene>
    <name evidence="7" type="ORF">JOF34_001656</name>
</gene>
<organism evidence="7 8">
    <name type="scientific">Microbacterium amylolyticum</name>
    <dbReference type="NCBI Taxonomy" id="936337"/>
    <lineage>
        <taxon>Bacteria</taxon>
        <taxon>Bacillati</taxon>
        <taxon>Actinomycetota</taxon>
        <taxon>Actinomycetes</taxon>
        <taxon>Micrococcales</taxon>
        <taxon>Microbacteriaceae</taxon>
        <taxon>Microbacterium</taxon>
    </lineage>
</organism>
<feature type="transmembrane region" description="Helical" evidence="6">
    <location>
        <begin position="294"/>
        <end position="317"/>
    </location>
</feature>
<keyword evidence="8" id="KW-1185">Reference proteome</keyword>
<comment type="subcellular location">
    <subcellularLocation>
        <location evidence="1">Cell membrane</location>
        <topology evidence="1">Multi-pass membrane protein</topology>
    </subcellularLocation>
</comment>
<proteinExistence type="predicted"/>
<evidence type="ECO:0000256" key="5">
    <source>
        <dbReference type="ARBA" id="ARBA00023136"/>
    </source>
</evidence>
<protein>
    <submittedName>
        <fullName evidence="7">O-antigen/teichoic acid export membrane protein</fullName>
    </submittedName>
</protein>
<feature type="transmembrane region" description="Helical" evidence="6">
    <location>
        <begin position="83"/>
        <end position="105"/>
    </location>
</feature>
<evidence type="ECO:0000256" key="3">
    <source>
        <dbReference type="ARBA" id="ARBA00022692"/>
    </source>
</evidence>
<feature type="transmembrane region" description="Helical" evidence="6">
    <location>
        <begin position="20"/>
        <end position="38"/>
    </location>
</feature>
<evidence type="ECO:0000313" key="8">
    <source>
        <dbReference type="Proteomes" id="UP001519362"/>
    </source>
</evidence>
<keyword evidence="5 6" id="KW-0472">Membrane</keyword>
<dbReference type="PANTHER" id="PTHR30250">
    <property type="entry name" value="PST FAMILY PREDICTED COLANIC ACID TRANSPORTER"/>
    <property type="match status" value="1"/>
</dbReference>
<keyword evidence="4 6" id="KW-1133">Transmembrane helix</keyword>
<reference evidence="7 8" key="1">
    <citation type="submission" date="2021-03" db="EMBL/GenBank/DDBJ databases">
        <title>Sequencing the genomes of 1000 actinobacteria strains.</title>
        <authorList>
            <person name="Klenk H.-P."/>
        </authorList>
    </citation>
    <scope>NUCLEOTIDE SEQUENCE [LARGE SCALE GENOMIC DNA]</scope>
    <source>
        <strain evidence="7 8">DSM 24221</strain>
    </source>
</reference>
<dbReference type="InterPro" id="IPR002797">
    <property type="entry name" value="Polysacc_synth"/>
</dbReference>
<feature type="transmembrane region" description="Helical" evidence="6">
    <location>
        <begin position="117"/>
        <end position="142"/>
    </location>
</feature>
<keyword evidence="3 6" id="KW-0812">Transmembrane</keyword>
<comment type="caution">
    <text evidence="7">The sequence shown here is derived from an EMBL/GenBank/DDBJ whole genome shotgun (WGS) entry which is preliminary data.</text>
</comment>
<dbReference type="PANTHER" id="PTHR30250:SF11">
    <property type="entry name" value="O-ANTIGEN TRANSPORTER-RELATED"/>
    <property type="match status" value="1"/>
</dbReference>
<evidence type="ECO:0000256" key="2">
    <source>
        <dbReference type="ARBA" id="ARBA00022475"/>
    </source>
</evidence>
<evidence type="ECO:0000313" key="7">
    <source>
        <dbReference type="EMBL" id="MBP2437070.1"/>
    </source>
</evidence>
<feature type="transmembrane region" description="Helical" evidence="6">
    <location>
        <begin position="50"/>
        <end position="71"/>
    </location>
</feature>
<keyword evidence="2" id="KW-1003">Cell membrane</keyword>
<sequence>MSWFRRALGSIAEDSPSLLAFARIFSAGLALVSAPIVARAIGPAGRGETAAVIAIFHIVPVVLAFGVPLAVRRRAAMPAGARIVASARIIALLGFVGAIPISVTLHLTMFSTFQPLAALVATMSVLLAPVVVSWTCDVSVLVAQSRYRAIALIQLTPPVSYLVVVLALWLSDSASTGTVLIAYVCGHVLACIVGLCLVRASWQGAWREIPSLAREGLRFSGSSLAETATNRMDQAIALPLIGATQAGYYAVATTIVTIPLAFGQALGAAYFTPIVRAEAGEPRRKLQQQATRSAIALALVCFPLLCLATPVVVPLLFGPSFANAVPVVWVASIGGFAMTSGYVISMALAAEGRGGRMSISQTVALVVSVGSLIVLGPILGAVGAALASTMGYFVMMLMLSGGLKAPFRAFVPMPNDLQEAIKRLVKRG</sequence>
<feature type="transmembrane region" description="Helical" evidence="6">
    <location>
        <begin position="362"/>
        <end position="386"/>
    </location>
</feature>
<name>A0ABS4ZJE0_9MICO</name>
<dbReference type="Proteomes" id="UP001519362">
    <property type="component" value="Unassembled WGS sequence"/>
</dbReference>
<feature type="transmembrane region" description="Helical" evidence="6">
    <location>
        <begin position="392"/>
        <end position="411"/>
    </location>
</feature>
<accession>A0ABS4ZJE0</accession>
<evidence type="ECO:0000256" key="4">
    <source>
        <dbReference type="ARBA" id="ARBA00022989"/>
    </source>
</evidence>
<feature type="transmembrane region" description="Helical" evidence="6">
    <location>
        <begin position="149"/>
        <end position="170"/>
    </location>
</feature>
<dbReference type="Pfam" id="PF01943">
    <property type="entry name" value="Polysacc_synt"/>
    <property type="match status" value="1"/>
</dbReference>
<feature type="transmembrane region" description="Helical" evidence="6">
    <location>
        <begin position="329"/>
        <end position="350"/>
    </location>
</feature>
<dbReference type="EMBL" id="JAGIOL010000001">
    <property type="protein sequence ID" value="MBP2437070.1"/>
    <property type="molecule type" value="Genomic_DNA"/>
</dbReference>
<dbReference type="InterPro" id="IPR050833">
    <property type="entry name" value="Poly_Biosynth_Transport"/>
</dbReference>
<feature type="transmembrane region" description="Helical" evidence="6">
    <location>
        <begin position="176"/>
        <end position="198"/>
    </location>
</feature>
<evidence type="ECO:0000256" key="1">
    <source>
        <dbReference type="ARBA" id="ARBA00004651"/>
    </source>
</evidence>